<keyword evidence="2" id="KW-1185">Reference proteome</keyword>
<comment type="caution">
    <text evidence="1">The sequence shown here is derived from an EMBL/GenBank/DDBJ whole genome shotgun (WGS) entry which is preliminary data.</text>
</comment>
<dbReference type="Gene3D" id="3.60.10.10">
    <property type="entry name" value="Endonuclease/exonuclease/phosphatase"/>
    <property type="match status" value="1"/>
</dbReference>
<accession>A0AAV7V2G2</accession>
<evidence type="ECO:0000313" key="2">
    <source>
        <dbReference type="Proteomes" id="UP001066276"/>
    </source>
</evidence>
<dbReference type="Proteomes" id="UP001066276">
    <property type="component" value="Chromosome 2_2"/>
</dbReference>
<dbReference type="InterPro" id="IPR036691">
    <property type="entry name" value="Endo/exonu/phosph_ase_sf"/>
</dbReference>
<name>A0AAV7V2G2_PLEWA</name>
<dbReference type="AlphaFoldDB" id="A0AAV7V2G2"/>
<evidence type="ECO:0000313" key="1">
    <source>
        <dbReference type="EMBL" id="KAJ1194759.1"/>
    </source>
</evidence>
<protein>
    <submittedName>
        <fullName evidence="1">Uncharacterized protein</fullName>
    </submittedName>
</protein>
<organism evidence="1 2">
    <name type="scientific">Pleurodeles waltl</name>
    <name type="common">Iberian ribbed newt</name>
    <dbReference type="NCBI Taxonomy" id="8319"/>
    <lineage>
        <taxon>Eukaryota</taxon>
        <taxon>Metazoa</taxon>
        <taxon>Chordata</taxon>
        <taxon>Craniata</taxon>
        <taxon>Vertebrata</taxon>
        <taxon>Euteleostomi</taxon>
        <taxon>Amphibia</taxon>
        <taxon>Batrachia</taxon>
        <taxon>Caudata</taxon>
        <taxon>Salamandroidea</taxon>
        <taxon>Salamandridae</taxon>
        <taxon>Pleurodelinae</taxon>
        <taxon>Pleurodeles</taxon>
    </lineage>
</organism>
<proteinExistence type="predicted"/>
<gene>
    <name evidence="1" type="ORF">NDU88_004045</name>
</gene>
<sequence length="192" mass="22155">MNTKSRMTAKLQNVMRNLHFVDVWREMYPTSKIFSCYTRTHGAYSRLDRFLLANDGSLDVRRVVYQVRFLTDHAPHLFECETHITKPAIPLWRLGPDLLGDPEYKQDLQGVLNGYFSTNWGTATARGIEWEALKVVIRGESLSKMYGIRTRLDQELTQQEDVLAVLQRQVDNGDASESDCLEVCGRIVDLWD</sequence>
<reference evidence="1" key="1">
    <citation type="journal article" date="2022" name="bioRxiv">
        <title>Sequencing and chromosome-scale assembly of the giantPleurodeles waltlgenome.</title>
        <authorList>
            <person name="Brown T."/>
            <person name="Elewa A."/>
            <person name="Iarovenko S."/>
            <person name="Subramanian E."/>
            <person name="Araus A.J."/>
            <person name="Petzold A."/>
            <person name="Susuki M."/>
            <person name="Suzuki K.-i.T."/>
            <person name="Hayashi T."/>
            <person name="Toyoda A."/>
            <person name="Oliveira C."/>
            <person name="Osipova E."/>
            <person name="Leigh N.D."/>
            <person name="Simon A."/>
            <person name="Yun M.H."/>
        </authorList>
    </citation>
    <scope>NUCLEOTIDE SEQUENCE</scope>
    <source>
        <strain evidence="1">20211129_DDA</strain>
        <tissue evidence="1">Liver</tissue>
    </source>
</reference>
<dbReference type="SUPFAM" id="SSF56219">
    <property type="entry name" value="DNase I-like"/>
    <property type="match status" value="1"/>
</dbReference>
<dbReference type="EMBL" id="JANPWB010000004">
    <property type="protein sequence ID" value="KAJ1194759.1"/>
    <property type="molecule type" value="Genomic_DNA"/>
</dbReference>